<dbReference type="InterPro" id="IPR001680">
    <property type="entry name" value="WD40_rpt"/>
</dbReference>
<dbReference type="PANTHER" id="PTHR44666">
    <property type="entry name" value="WD REPEAT-CONTAINING PROTEIN 53"/>
    <property type="match status" value="1"/>
</dbReference>
<dbReference type="OrthoDB" id="2161379at2759"/>
<dbReference type="PROSITE" id="PS50082">
    <property type="entry name" value="WD_REPEATS_2"/>
    <property type="match status" value="1"/>
</dbReference>
<sequence length="488" mass="53627">MPLDTLLSFLLVCIGVIGIAGKFQEIEATAELRDKTWDIIGNRPSFYTFQHRSLNVHNFKIHIYIFMARQSVSNLSDGHSDSVAALSLSNRYLASGGDDGLVCLWSPDQSSAPISSISISEPCCAVKFGVDKPDLLYSAHNRNLYSWDIRNFSTPLAEWMVNDDEINCIDVLDCESRVAVADDTGAVKIIAMDTGNVVRSLKKHDNICSSVKFRPNKSWQIITGGLDCRLIVSDWKGTGLAVMIFEMDELIDANLYHDMTATLNEQVSLQHHPSDVSHTDSEGQDSESDDIESLEELDTIGLHERNQAFSIAVTTPEEGFTVNTSNMSQDSPDNISQVTATRYTNPYGSSQHDDSIQRTDNAHSTSETEVSPRGFRVASNVDSNQSERPVANAWSVGVPVNPPMIHAIATTSSGSLVAAGLESSTIELFTGESKRLAHSESLYGHTRGVSALLCIQVSLLVIFIDVLNYYHVCLKFASTCILFRTPYT</sequence>
<feature type="signal peptide" evidence="3">
    <location>
        <begin position="1"/>
        <end position="21"/>
    </location>
</feature>
<dbReference type="Gene3D" id="2.130.10.10">
    <property type="entry name" value="YVTN repeat-like/Quinoprotein amine dehydrogenase"/>
    <property type="match status" value="1"/>
</dbReference>
<feature type="region of interest" description="Disordered" evidence="2">
    <location>
        <begin position="269"/>
        <end position="291"/>
    </location>
</feature>
<proteinExistence type="predicted"/>
<gene>
    <name evidence="4" type="ORF">PXEA_LOCUS36509</name>
</gene>
<keyword evidence="1" id="KW-0853">WD repeat</keyword>
<keyword evidence="5" id="KW-1185">Reference proteome</keyword>
<dbReference type="Pfam" id="PF00400">
    <property type="entry name" value="WD40"/>
    <property type="match status" value="2"/>
</dbReference>
<feature type="compositionally biased region" description="Basic and acidic residues" evidence="2">
    <location>
        <begin position="351"/>
        <end position="361"/>
    </location>
</feature>
<name>A0A3S5CRW7_9PLAT</name>
<dbReference type="InterPro" id="IPR011041">
    <property type="entry name" value="Quinoprot_gluc/sorb_DH_b-prop"/>
</dbReference>
<feature type="chain" id="PRO_5018618964" evidence="3">
    <location>
        <begin position="22"/>
        <end position="488"/>
    </location>
</feature>
<dbReference type="InterPro" id="IPR036322">
    <property type="entry name" value="WD40_repeat_dom_sf"/>
</dbReference>
<dbReference type="PROSITE" id="PS50294">
    <property type="entry name" value="WD_REPEATS_REGION"/>
    <property type="match status" value="1"/>
</dbReference>
<evidence type="ECO:0000256" key="1">
    <source>
        <dbReference type="PROSITE-ProRule" id="PRU00221"/>
    </source>
</evidence>
<feature type="region of interest" description="Disordered" evidence="2">
    <location>
        <begin position="343"/>
        <end position="373"/>
    </location>
</feature>
<keyword evidence="3" id="KW-0732">Signal</keyword>
<evidence type="ECO:0000256" key="2">
    <source>
        <dbReference type="SAM" id="MobiDB-lite"/>
    </source>
</evidence>
<feature type="repeat" description="WD" evidence="1">
    <location>
        <begin position="76"/>
        <end position="115"/>
    </location>
</feature>
<evidence type="ECO:0000256" key="3">
    <source>
        <dbReference type="SAM" id="SignalP"/>
    </source>
</evidence>
<feature type="compositionally biased region" description="Acidic residues" evidence="2">
    <location>
        <begin position="282"/>
        <end position="291"/>
    </location>
</feature>
<dbReference type="InterPro" id="IPR042453">
    <property type="entry name" value="WDR53"/>
</dbReference>
<dbReference type="SUPFAM" id="SSF50952">
    <property type="entry name" value="Soluble quinoprotein glucose dehydrogenase"/>
    <property type="match status" value="1"/>
</dbReference>
<protein>
    <submittedName>
        <fullName evidence="4">Uncharacterized protein</fullName>
    </submittedName>
</protein>
<feature type="compositionally biased region" description="Basic and acidic residues" evidence="2">
    <location>
        <begin position="272"/>
        <end position="281"/>
    </location>
</feature>
<reference evidence="4" key="1">
    <citation type="submission" date="2018-11" db="EMBL/GenBank/DDBJ databases">
        <authorList>
            <consortium name="Pathogen Informatics"/>
        </authorList>
    </citation>
    <scope>NUCLEOTIDE SEQUENCE</scope>
</reference>
<dbReference type="SUPFAM" id="SSF50978">
    <property type="entry name" value="WD40 repeat-like"/>
    <property type="match status" value="1"/>
</dbReference>
<evidence type="ECO:0000313" key="5">
    <source>
        <dbReference type="Proteomes" id="UP000784294"/>
    </source>
</evidence>
<dbReference type="InterPro" id="IPR015943">
    <property type="entry name" value="WD40/YVTN_repeat-like_dom_sf"/>
</dbReference>
<evidence type="ECO:0000313" key="4">
    <source>
        <dbReference type="EMBL" id="VEL43069.1"/>
    </source>
</evidence>
<comment type="caution">
    <text evidence="4">The sequence shown here is derived from an EMBL/GenBank/DDBJ whole genome shotgun (WGS) entry which is preliminary data.</text>
</comment>
<accession>A0A3S5CRW7</accession>
<dbReference type="EMBL" id="CAAALY010278612">
    <property type="protein sequence ID" value="VEL43069.1"/>
    <property type="molecule type" value="Genomic_DNA"/>
</dbReference>
<dbReference type="Proteomes" id="UP000784294">
    <property type="component" value="Unassembled WGS sequence"/>
</dbReference>
<dbReference type="AlphaFoldDB" id="A0A3S5CRW7"/>
<dbReference type="PANTHER" id="PTHR44666:SF1">
    <property type="entry name" value="WD REPEAT-CONTAINING PROTEIN 53"/>
    <property type="match status" value="1"/>
</dbReference>
<organism evidence="4 5">
    <name type="scientific">Protopolystoma xenopodis</name>
    <dbReference type="NCBI Taxonomy" id="117903"/>
    <lineage>
        <taxon>Eukaryota</taxon>
        <taxon>Metazoa</taxon>
        <taxon>Spiralia</taxon>
        <taxon>Lophotrochozoa</taxon>
        <taxon>Platyhelminthes</taxon>
        <taxon>Monogenea</taxon>
        <taxon>Polyopisthocotylea</taxon>
        <taxon>Polystomatidea</taxon>
        <taxon>Polystomatidae</taxon>
        <taxon>Protopolystoma</taxon>
    </lineage>
</organism>
<dbReference type="SMART" id="SM00320">
    <property type="entry name" value="WD40"/>
    <property type="match status" value="4"/>
</dbReference>